<sequence>MEPPAESVGYEERIANFVRIQRDQATPRSVMRLVLNGTPYSKVRTVQAKLVELVDFQEERLDNTGGDKKRKVILVEIKGGNRLEYLAAIQRQLYSLRADWCHPTGDIQPEMSP</sequence>
<dbReference type="EMBL" id="CAWYQH010000119">
    <property type="protein sequence ID" value="CAK8691645.1"/>
    <property type="molecule type" value="Genomic_DNA"/>
</dbReference>
<evidence type="ECO:0000313" key="1">
    <source>
        <dbReference type="EMBL" id="CAK8691645.1"/>
    </source>
</evidence>
<organism evidence="1 2">
    <name type="scientific">Clavelina lepadiformis</name>
    <name type="common">Light-bulb sea squirt</name>
    <name type="synonym">Ascidia lepadiformis</name>
    <dbReference type="NCBI Taxonomy" id="159417"/>
    <lineage>
        <taxon>Eukaryota</taxon>
        <taxon>Metazoa</taxon>
        <taxon>Chordata</taxon>
        <taxon>Tunicata</taxon>
        <taxon>Ascidiacea</taxon>
        <taxon>Aplousobranchia</taxon>
        <taxon>Clavelinidae</taxon>
        <taxon>Clavelina</taxon>
    </lineage>
</organism>
<evidence type="ECO:0000313" key="2">
    <source>
        <dbReference type="Proteomes" id="UP001642483"/>
    </source>
</evidence>
<name>A0ABP0GJ92_CLALP</name>
<comment type="caution">
    <text evidence="1">The sequence shown here is derived from an EMBL/GenBank/DDBJ whole genome shotgun (WGS) entry which is preliminary data.</text>
</comment>
<protein>
    <submittedName>
        <fullName evidence="1">Uncharacterized protein</fullName>
    </submittedName>
</protein>
<proteinExistence type="predicted"/>
<keyword evidence="2" id="KW-1185">Reference proteome</keyword>
<gene>
    <name evidence="1" type="ORF">CVLEPA_LOCUS24408</name>
</gene>
<reference evidence="1 2" key="1">
    <citation type="submission" date="2024-02" db="EMBL/GenBank/DDBJ databases">
        <authorList>
            <person name="Daric V."/>
            <person name="Darras S."/>
        </authorList>
    </citation>
    <scope>NUCLEOTIDE SEQUENCE [LARGE SCALE GENOMIC DNA]</scope>
</reference>
<accession>A0ABP0GJ92</accession>
<dbReference type="Proteomes" id="UP001642483">
    <property type="component" value="Unassembled WGS sequence"/>
</dbReference>